<evidence type="ECO:0000313" key="2">
    <source>
        <dbReference type="EMBL" id="PSL40832.1"/>
    </source>
</evidence>
<evidence type="ECO:0000313" key="3">
    <source>
        <dbReference type="Proteomes" id="UP000242310"/>
    </source>
</evidence>
<dbReference type="Proteomes" id="UP000242310">
    <property type="component" value="Unassembled WGS sequence"/>
</dbReference>
<proteinExistence type="predicted"/>
<dbReference type="Pfam" id="PF07949">
    <property type="entry name" value="YbbR"/>
    <property type="match status" value="3"/>
</dbReference>
<dbReference type="Gene3D" id="2.170.120.30">
    <property type="match status" value="2"/>
</dbReference>
<accession>A0A2P8H3P1</accession>
<dbReference type="RefSeq" id="WP_181315441.1">
    <property type="nucleotide sequence ID" value="NZ_PYAV01000022.1"/>
</dbReference>
<dbReference type="InterPro" id="IPR012505">
    <property type="entry name" value="YbbR"/>
</dbReference>
<evidence type="ECO:0000256" key="1">
    <source>
        <dbReference type="SAM" id="MobiDB-lite"/>
    </source>
</evidence>
<dbReference type="InterPro" id="IPR053154">
    <property type="entry name" value="c-di-AMP_regulator"/>
</dbReference>
<feature type="region of interest" description="Disordered" evidence="1">
    <location>
        <begin position="376"/>
        <end position="398"/>
    </location>
</feature>
<reference evidence="2 3" key="1">
    <citation type="submission" date="2018-03" db="EMBL/GenBank/DDBJ databases">
        <title>Genomic Encyclopedia of Type Strains, Phase III (KMG-III): the genomes of soil and plant-associated and newly described type strains.</title>
        <authorList>
            <person name="Whitman W."/>
        </authorList>
    </citation>
    <scope>NUCLEOTIDE SEQUENCE [LARGE SCALE GENOMIC DNA]</scope>
    <source>
        <strain evidence="2 3">CGMCC 1.07653</strain>
    </source>
</reference>
<dbReference type="Gene3D" id="2.170.120.40">
    <property type="entry name" value="YbbR-like domain"/>
    <property type="match status" value="2"/>
</dbReference>
<gene>
    <name evidence="2" type="ORF">B0H94_12226</name>
</gene>
<dbReference type="EMBL" id="PYAV01000022">
    <property type="protein sequence ID" value="PSL40832.1"/>
    <property type="molecule type" value="Genomic_DNA"/>
</dbReference>
<name>A0A2P8H3P1_9BACI</name>
<organism evidence="2 3">
    <name type="scientific">Salsuginibacillus halophilus</name>
    <dbReference type="NCBI Taxonomy" id="517424"/>
    <lineage>
        <taxon>Bacteria</taxon>
        <taxon>Bacillati</taxon>
        <taxon>Bacillota</taxon>
        <taxon>Bacilli</taxon>
        <taxon>Bacillales</taxon>
        <taxon>Bacillaceae</taxon>
        <taxon>Salsuginibacillus</taxon>
    </lineage>
</organism>
<sequence>MDKMFNNHWFVKFISLLIAFMLFMMVNMDDFNNQAGVLPTVNEGTLNLEDEEITAYYDEESYDLVELNETVDVQLTGPQSALRLFQITQGNYEVYVDLEDRGAGVHHATVEHQGFPAELGISVVPEFVRVELEERMTASLPVNAELNNEEDMAPGYEAETPVVEPSEVEVTGPRSVLDEIEDVYAFVDMTEADSDVTQDVDVVVYGELGNELEVDIVPESVEVTVPVTTPSVTVPVNLTREGELPEGLGIEDIALSPNEITLYGPLDVIENIETLDGVVLNLDDVTESGTYELDVQAPPGVERAEPETVEADVEVAEEDNRDFSGVPIDFSDVPDDADYSVEAPEDQAADVTLYGAEEFLLGMDRSDFRIYVDEDTADEDNEEWPIQYDGPEETRHELSPTVVEVEWNEED</sequence>
<keyword evidence="3" id="KW-1185">Reference proteome</keyword>
<dbReference type="AlphaFoldDB" id="A0A2P8H3P1"/>
<protein>
    <submittedName>
        <fullName evidence="2">YbbR domain-containing protein</fullName>
    </submittedName>
</protein>
<comment type="caution">
    <text evidence="2">The sequence shown here is derived from an EMBL/GenBank/DDBJ whole genome shotgun (WGS) entry which is preliminary data.</text>
</comment>
<dbReference type="PANTHER" id="PTHR37804:SF1">
    <property type="entry name" value="CDAA REGULATORY PROTEIN CDAR"/>
    <property type="match status" value="1"/>
</dbReference>
<dbReference type="PANTHER" id="PTHR37804">
    <property type="entry name" value="CDAA REGULATORY PROTEIN CDAR"/>
    <property type="match status" value="1"/>
</dbReference>